<evidence type="ECO:0000313" key="10">
    <source>
        <dbReference type="Proteomes" id="UP000230407"/>
    </source>
</evidence>
<feature type="transmembrane region" description="Helical" evidence="6">
    <location>
        <begin position="298"/>
        <end position="323"/>
    </location>
</feature>
<evidence type="ECO:0000256" key="2">
    <source>
        <dbReference type="ARBA" id="ARBA00022692"/>
    </source>
</evidence>
<evidence type="ECO:0000259" key="8">
    <source>
        <dbReference type="Pfam" id="PF06271"/>
    </source>
</evidence>
<feature type="transmembrane region" description="Helical" evidence="6">
    <location>
        <begin position="175"/>
        <end position="197"/>
    </location>
</feature>
<evidence type="ECO:0000259" key="7">
    <source>
        <dbReference type="Pfam" id="PF04892"/>
    </source>
</evidence>
<feature type="transmembrane region" description="Helical" evidence="6">
    <location>
        <begin position="111"/>
        <end position="129"/>
    </location>
</feature>
<proteinExistence type="predicted"/>
<dbReference type="AlphaFoldDB" id="A0A2M8M064"/>
<dbReference type="InterPro" id="IPR006976">
    <property type="entry name" value="VanZ-like"/>
</dbReference>
<dbReference type="Proteomes" id="UP000230407">
    <property type="component" value="Unassembled WGS sequence"/>
</dbReference>
<feature type="domain" description="RDD" evidence="8">
    <location>
        <begin position="213"/>
        <end position="329"/>
    </location>
</feature>
<dbReference type="Pfam" id="PF06271">
    <property type="entry name" value="RDD"/>
    <property type="match status" value="1"/>
</dbReference>
<evidence type="ECO:0000256" key="5">
    <source>
        <dbReference type="SAM" id="MobiDB-lite"/>
    </source>
</evidence>
<organism evidence="9 10">
    <name type="scientific">Streptomyces carminius</name>
    <dbReference type="NCBI Taxonomy" id="2665496"/>
    <lineage>
        <taxon>Bacteria</taxon>
        <taxon>Bacillati</taxon>
        <taxon>Actinomycetota</taxon>
        <taxon>Actinomycetes</taxon>
        <taxon>Kitasatosporales</taxon>
        <taxon>Streptomycetaceae</taxon>
        <taxon>Streptomyces</taxon>
    </lineage>
</organism>
<dbReference type="Pfam" id="PF04892">
    <property type="entry name" value="VanZ"/>
    <property type="match status" value="1"/>
</dbReference>
<evidence type="ECO:0000256" key="6">
    <source>
        <dbReference type="SAM" id="Phobius"/>
    </source>
</evidence>
<feature type="transmembrane region" description="Helical" evidence="6">
    <location>
        <begin position="44"/>
        <end position="64"/>
    </location>
</feature>
<feature type="domain" description="VanZ-like" evidence="7">
    <location>
        <begin position="49"/>
        <end position="189"/>
    </location>
</feature>
<dbReference type="PANTHER" id="PTHR36834">
    <property type="entry name" value="MEMBRANE PROTEIN-RELATED"/>
    <property type="match status" value="1"/>
</dbReference>
<name>A0A2M8M064_9ACTN</name>
<evidence type="ECO:0000313" key="9">
    <source>
        <dbReference type="EMBL" id="PJE97603.1"/>
    </source>
</evidence>
<keyword evidence="10" id="KW-1185">Reference proteome</keyword>
<keyword evidence="2 6" id="KW-0812">Transmembrane</keyword>
<feature type="transmembrane region" description="Helical" evidence="6">
    <location>
        <begin position="218"/>
        <end position="241"/>
    </location>
</feature>
<evidence type="ECO:0000256" key="1">
    <source>
        <dbReference type="ARBA" id="ARBA00004141"/>
    </source>
</evidence>
<protein>
    <submittedName>
        <fullName evidence="9">Teicoplanin resistance protein VanZ</fullName>
    </submittedName>
</protein>
<feature type="region of interest" description="Disordered" evidence="5">
    <location>
        <begin position="379"/>
        <end position="434"/>
    </location>
</feature>
<feature type="transmembrane region" description="Helical" evidence="6">
    <location>
        <begin position="343"/>
        <end position="364"/>
    </location>
</feature>
<feature type="transmembrane region" description="Helical" evidence="6">
    <location>
        <begin position="136"/>
        <end position="163"/>
    </location>
</feature>
<accession>A0A2M8M064</accession>
<feature type="compositionally biased region" description="Basic and acidic residues" evidence="5">
    <location>
        <begin position="424"/>
        <end position="434"/>
    </location>
</feature>
<dbReference type="RefSeq" id="WP_100201693.1">
    <property type="nucleotide sequence ID" value="NZ_PGGW01000039.1"/>
</dbReference>
<comment type="caution">
    <text evidence="9">The sequence shown here is derived from an EMBL/GenBank/DDBJ whole genome shotgun (WGS) entry which is preliminary data.</text>
</comment>
<keyword evidence="4 6" id="KW-0472">Membrane</keyword>
<evidence type="ECO:0000256" key="4">
    <source>
        <dbReference type="ARBA" id="ARBA00023136"/>
    </source>
</evidence>
<dbReference type="PANTHER" id="PTHR36834:SF1">
    <property type="entry name" value="INTEGRAL MEMBRANE PROTEIN"/>
    <property type="match status" value="1"/>
</dbReference>
<gene>
    <name evidence="9" type="ORF">CUT44_10660</name>
</gene>
<sequence length="434" mass="45918">MAQTYLLPIKTAAALFPLLALLTLLPMAVTVYRRHGVLSSGRALSLFGFLYYGFTALCMTLVPLPVRTPDMCTRFAEIARPEWRPGHTLGDVWKEADQKVSLGALVLHNPAVAGAVFNVLLLLPLGVFVRCHVRRGLVAATAAGLGTSLFFELTQGTGIWGLYPCPYRLLDIDDLLFNTAGAALGWLVAGPVARVLPPLERLDERVRLRRAVPFGRRLTALTVDLAGLAAASAVTGAVLLLRGEATAALLSPPALFVLWFVVLPAATSATPGKRLLRLRLTGPDGTGRPAPWRLLLRALLLGVVVSPLVIVLTGVLATVVLLFPQGVSTVPDADPSGLLRLAYSLPYGTLLLMAGFALPFWFWYGTRTLLHPRQSAPHETLSGVRNTALPPTSARSAESAEGAPAAETAADAAVPGPAGPGTGDGHRTAELSRA</sequence>
<keyword evidence="3 6" id="KW-1133">Transmembrane helix</keyword>
<feature type="transmembrane region" description="Helical" evidence="6">
    <location>
        <begin position="12"/>
        <end position="32"/>
    </location>
</feature>
<dbReference type="EMBL" id="PGGW01000039">
    <property type="protein sequence ID" value="PJE97603.1"/>
    <property type="molecule type" value="Genomic_DNA"/>
</dbReference>
<dbReference type="GO" id="GO:0016020">
    <property type="term" value="C:membrane"/>
    <property type="evidence" value="ECO:0007669"/>
    <property type="project" value="UniProtKB-SubCell"/>
</dbReference>
<feature type="compositionally biased region" description="Low complexity" evidence="5">
    <location>
        <begin position="392"/>
        <end position="416"/>
    </location>
</feature>
<dbReference type="InterPro" id="IPR053150">
    <property type="entry name" value="Teicoplanin_resist-assoc"/>
</dbReference>
<comment type="subcellular location">
    <subcellularLocation>
        <location evidence="1">Membrane</location>
        <topology evidence="1">Multi-pass membrane protein</topology>
    </subcellularLocation>
</comment>
<reference evidence="9 10" key="1">
    <citation type="submission" date="2017-11" db="EMBL/GenBank/DDBJ databases">
        <title>Streptomyces carmine sp. nov., a novel actinomycete isolated from Sophora alopecuroides in Xinjiang, China.</title>
        <authorList>
            <person name="Wang Y."/>
            <person name="Luo X."/>
            <person name="Wan C."/>
            <person name="Zhang L."/>
        </authorList>
    </citation>
    <scope>NUCLEOTIDE SEQUENCE [LARGE SCALE GENOMIC DNA]</scope>
    <source>
        <strain evidence="9 10">TRM SA0054</strain>
    </source>
</reference>
<evidence type="ECO:0000256" key="3">
    <source>
        <dbReference type="ARBA" id="ARBA00022989"/>
    </source>
</evidence>
<feature type="transmembrane region" description="Helical" evidence="6">
    <location>
        <begin position="247"/>
        <end position="269"/>
    </location>
</feature>
<dbReference type="InterPro" id="IPR010432">
    <property type="entry name" value="RDD"/>
</dbReference>